<reference evidence="5" key="1">
    <citation type="journal article" date="2019" name="Int. J. Syst. Evol. Microbiol.">
        <title>The Global Catalogue of Microorganisms (GCM) 10K type strain sequencing project: providing services to taxonomists for standard genome sequencing and annotation.</title>
        <authorList>
            <consortium name="The Broad Institute Genomics Platform"/>
            <consortium name="The Broad Institute Genome Sequencing Center for Infectious Disease"/>
            <person name="Wu L."/>
            <person name="Ma J."/>
        </authorList>
    </citation>
    <scope>NUCLEOTIDE SEQUENCE [LARGE SCALE GENOMIC DNA]</scope>
    <source>
        <strain evidence="5">CCUG 51943</strain>
    </source>
</reference>
<evidence type="ECO:0000313" key="4">
    <source>
        <dbReference type="EMBL" id="MFC6147324.1"/>
    </source>
</evidence>
<dbReference type="Proteomes" id="UP001596244">
    <property type="component" value="Unassembled WGS sequence"/>
</dbReference>
<evidence type="ECO:0000256" key="1">
    <source>
        <dbReference type="ARBA" id="ARBA00022741"/>
    </source>
</evidence>
<dbReference type="Pfam" id="PF00005">
    <property type="entry name" value="ABC_tran"/>
    <property type="match status" value="1"/>
</dbReference>
<dbReference type="InterPro" id="IPR003439">
    <property type="entry name" value="ABC_transporter-like_ATP-bd"/>
</dbReference>
<dbReference type="PANTHER" id="PTHR24220">
    <property type="entry name" value="IMPORT ATP-BINDING PROTEIN"/>
    <property type="match status" value="1"/>
</dbReference>
<dbReference type="InterPro" id="IPR003593">
    <property type="entry name" value="AAA+_ATPase"/>
</dbReference>
<dbReference type="SMART" id="SM00382">
    <property type="entry name" value="AAA"/>
    <property type="match status" value="1"/>
</dbReference>
<dbReference type="PANTHER" id="PTHR24220:SF86">
    <property type="entry name" value="ABC TRANSPORTER ABCH.1"/>
    <property type="match status" value="1"/>
</dbReference>
<dbReference type="GO" id="GO:0005524">
    <property type="term" value="F:ATP binding"/>
    <property type="evidence" value="ECO:0007669"/>
    <property type="project" value="UniProtKB-KW"/>
</dbReference>
<name>A0ABW1QF90_9CORY</name>
<dbReference type="Gene3D" id="3.40.50.300">
    <property type="entry name" value="P-loop containing nucleotide triphosphate hydrolases"/>
    <property type="match status" value="1"/>
</dbReference>
<evidence type="ECO:0000256" key="2">
    <source>
        <dbReference type="ARBA" id="ARBA00022840"/>
    </source>
</evidence>
<keyword evidence="5" id="KW-1185">Reference proteome</keyword>
<dbReference type="InterPro" id="IPR027417">
    <property type="entry name" value="P-loop_NTPase"/>
</dbReference>
<feature type="domain" description="ABC transporter" evidence="3">
    <location>
        <begin position="4"/>
        <end position="204"/>
    </location>
</feature>
<comment type="caution">
    <text evidence="4">The sequence shown here is derived from an EMBL/GenBank/DDBJ whole genome shotgun (WGS) entry which is preliminary data.</text>
</comment>
<keyword evidence="1" id="KW-0547">Nucleotide-binding</keyword>
<dbReference type="PROSITE" id="PS50893">
    <property type="entry name" value="ABC_TRANSPORTER_2"/>
    <property type="match status" value="1"/>
</dbReference>
<evidence type="ECO:0000259" key="3">
    <source>
        <dbReference type="PROSITE" id="PS50893"/>
    </source>
</evidence>
<sequence>MSHIEAREFGVRVGGDELLSALNFLCRAGAVTAIVGPSGCGKTSLLNAMSGLYPHTSGALLIDGDDSVGWSAARWRRFWRDRASFVHQNYGVIPDRNVGFNISLTTSGDRSRMCQALEAVSLEVPLTARAGILSGGEQQRVGIARAIYKSSQFVFADEPTASLDRVNREHVISLLRTLAREGRTVVTATHDEDLMKAADQVISL</sequence>
<protein>
    <submittedName>
        <fullName evidence="4">ABC transporter ATP-binding protein</fullName>
    </submittedName>
</protein>
<dbReference type="InterPro" id="IPR017871">
    <property type="entry name" value="ABC_transporter-like_CS"/>
</dbReference>
<dbReference type="SUPFAM" id="SSF52540">
    <property type="entry name" value="P-loop containing nucleoside triphosphate hydrolases"/>
    <property type="match status" value="1"/>
</dbReference>
<dbReference type="InterPro" id="IPR015854">
    <property type="entry name" value="ABC_transpr_LolD-like"/>
</dbReference>
<dbReference type="RefSeq" id="WP_377001943.1">
    <property type="nucleotide sequence ID" value="NZ_JBHSQE010000009.1"/>
</dbReference>
<dbReference type="EMBL" id="JBHSQE010000009">
    <property type="protein sequence ID" value="MFC6147324.1"/>
    <property type="molecule type" value="Genomic_DNA"/>
</dbReference>
<dbReference type="PROSITE" id="PS00211">
    <property type="entry name" value="ABC_TRANSPORTER_1"/>
    <property type="match status" value="1"/>
</dbReference>
<gene>
    <name evidence="4" type="ORF">ACFPUZ_10990</name>
</gene>
<proteinExistence type="predicted"/>
<organism evidence="4 5">
    <name type="scientific">Corynebacterium nasicanis</name>
    <dbReference type="NCBI Taxonomy" id="1448267"/>
    <lineage>
        <taxon>Bacteria</taxon>
        <taxon>Bacillati</taxon>
        <taxon>Actinomycetota</taxon>
        <taxon>Actinomycetes</taxon>
        <taxon>Mycobacteriales</taxon>
        <taxon>Corynebacteriaceae</taxon>
        <taxon>Corynebacterium</taxon>
    </lineage>
</organism>
<evidence type="ECO:0000313" key="5">
    <source>
        <dbReference type="Proteomes" id="UP001596244"/>
    </source>
</evidence>
<keyword evidence="2 4" id="KW-0067">ATP-binding</keyword>
<accession>A0ABW1QF90</accession>